<dbReference type="AlphaFoldDB" id="A0A4Y7LC76"/>
<dbReference type="Proteomes" id="UP000316621">
    <property type="component" value="Chromosome 10"/>
</dbReference>
<reference evidence="1 2" key="1">
    <citation type="journal article" date="2018" name="Science">
        <title>The opium poppy genome and morphinan production.</title>
        <authorList>
            <person name="Guo L."/>
            <person name="Winzer T."/>
            <person name="Yang X."/>
            <person name="Li Y."/>
            <person name="Ning Z."/>
            <person name="He Z."/>
            <person name="Teodor R."/>
            <person name="Lu Y."/>
            <person name="Bowser T.A."/>
            <person name="Graham I.A."/>
            <person name="Ye K."/>
        </authorList>
    </citation>
    <scope>NUCLEOTIDE SEQUENCE [LARGE SCALE GENOMIC DNA]</scope>
    <source>
        <strain evidence="2">cv. HN1</strain>
        <tissue evidence="1">Leaves</tissue>
    </source>
</reference>
<keyword evidence="2" id="KW-1185">Reference proteome</keyword>
<proteinExistence type="predicted"/>
<dbReference type="EMBL" id="CM010724">
    <property type="protein sequence ID" value="RZC81779.1"/>
    <property type="molecule type" value="Genomic_DNA"/>
</dbReference>
<gene>
    <name evidence="1" type="ORF">C5167_044352</name>
</gene>
<evidence type="ECO:0000313" key="2">
    <source>
        <dbReference type="Proteomes" id="UP000316621"/>
    </source>
</evidence>
<protein>
    <submittedName>
        <fullName evidence="1">Uncharacterized protein</fullName>
    </submittedName>
</protein>
<name>A0A4Y7LC76_PAPSO</name>
<dbReference type="Gramene" id="RZC81779">
    <property type="protein sequence ID" value="RZC81779"/>
    <property type="gene ID" value="C5167_044352"/>
</dbReference>
<evidence type="ECO:0000313" key="1">
    <source>
        <dbReference type="EMBL" id="RZC81779.1"/>
    </source>
</evidence>
<accession>A0A4Y7LC76</accession>
<organism evidence="1 2">
    <name type="scientific">Papaver somniferum</name>
    <name type="common">Opium poppy</name>
    <dbReference type="NCBI Taxonomy" id="3469"/>
    <lineage>
        <taxon>Eukaryota</taxon>
        <taxon>Viridiplantae</taxon>
        <taxon>Streptophyta</taxon>
        <taxon>Embryophyta</taxon>
        <taxon>Tracheophyta</taxon>
        <taxon>Spermatophyta</taxon>
        <taxon>Magnoliopsida</taxon>
        <taxon>Ranunculales</taxon>
        <taxon>Papaveraceae</taxon>
        <taxon>Papaveroideae</taxon>
        <taxon>Papaver</taxon>
    </lineage>
</organism>
<sequence>MLNLVMIDFVDSSSSLTSFMFGGIWLIHDKEEDKKLVILKSSNAVNPLVQGEYYTAARLKPGRLIPSSVLKGVKGLAILTEVVDSTWPGREGSELHVVL</sequence>